<dbReference type="AlphaFoldDB" id="A0A9W8XIS1"/>
<dbReference type="InterPro" id="IPR018574">
    <property type="entry name" value="Structure-sp_endonuc_su_Slx4"/>
</dbReference>
<comment type="caution">
    <text evidence="11">The sequence shown here is derived from an EMBL/GenBank/DDBJ whole genome shotgun (WGS) entry which is preliminary data.</text>
</comment>
<keyword evidence="5 9" id="KW-0233">DNA recombination</keyword>
<evidence type="ECO:0000256" key="4">
    <source>
        <dbReference type="ARBA" id="ARBA00022763"/>
    </source>
</evidence>
<keyword evidence="11" id="KW-0378">Hydrolase</keyword>
<keyword evidence="12" id="KW-1185">Reference proteome</keyword>
<dbReference type="GeneID" id="80910763"/>
<organism evidence="11 12">
    <name type="scientific">Didymosphaeria variabile</name>
    <dbReference type="NCBI Taxonomy" id="1932322"/>
    <lineage>
        <taxon>Eukaryota</taxon>
        <taxon>Fungi</taxon>
        <taxon>Dikarya</taxon>
        <taxon>Ascomycota</taxon>
        <taxon>Pezizomycotina</taxon>
        <taxon>Dothideomycetes</taxon>
        <taxon>Pleosporomycetidae</taxon>
        <taxon>Pleosporales</taxon>
        <taxon>Massarineae</taxon>
        <taxon>Didymosphaeriaceae</taxon>
        <taxon>Didymosphaeria</taxon>
    </lineage>
</organism>
<keyword evidence="7 9" id="KW-0539">Nucleus</keyword>
<feature type="compositionally biased region" description="Polar residues" evidence="10">
    <location>
        <begin position="673"/>
        <end position="687"/>
    </location>
</feature>
<evidence type="ECO:0000313" key="11">
    <source>
        <dbReference type="EMBL" id="KAJ4351889.1"/>
    </source>
</evidence>
<feature type="compositionally biased region" description="Basic residues" evidence="10">
    <location>
        <begin position="160"/>
        <end position="177"/>
    </location>
</feature>
<comment type="subunit">
    <text evidence="9">Forms a heterodimer with SLX1.</text>
</comment>
<dbReference type="GO" id="GO:0006260">
    <property type="term" value="P:DNA replication"/>
    <property type="evidence" value="ECO:0007669"/>
    <property type="project" value="InterPro"/>
</dbReference>
<evidence type="ECO:0000256" key="2">
    <source>
        <dbReference type="ARBA" id="ARBA00006661"/>
    </source>
</evidence>
<feature type="compositionally biased region" description="Basic residues" evidence="10">
    <location>
        <begin position="77"/>
        <end position="89"/>
    </location>
</feature>
<dbReference type="RefSeq" id="XP_056070245.1">
    <property type="nucleotide sequence ID" value="XM_056215998.1"/>
</dbReference>
<keyword evidence="3 9" id="KW-0597">Phosphoprotein</keyword>
<evidence type="ECO:0000256" key="10">
    <source>
        <dbReference type="SAM" id="MobiDB-lite"/>
    </source>
</evidence>
<evidence type="ECO:0000256" key="3">
    <source>
        <dbReference type="ARBA" id="ARBA00022553"/>
    </source>
</evidence>
<comment type="function">
    <text evidence="9">Regulatory subunit of the SLX1-SLX4 structure-specific endonuclease that resolves DNA secondary structures generated during DNA repair and recombination. Has endonuclease activity towards branched DNA substrates, introducing single-strand cuts in duplex DNA close to junctions with ss-DNA.</text>
</comment>
<keyword evidence="6 9" id="KW-0234">DNA repair</keyword>
<comment type="similarity">
    <text evidence="2 9">Belongs to the SLX4 family.</text>
</comment>
<protein>
    <recommendedName>
        <fullName evidence="8 9">Structure-specific endonuclease subunit SLX4</fullName>
    </recommendedName>
</protein>
<dbReference type="OrthoDB" id="5349119at2759"/>
<feature type="compositionally biased region" description="Basic residues" evidence="10">
    <location>
        <begin position="138"/>
        <end position="147"/>
    </location>
</feature>
<dbReference type="GO" id="GO:0006310">
    <property type="term" value="P:DNA recombination"/>
    <property type="evidence" value="ECO:0007669"/>
    <property type="project" value="UniProtKB-UniRule"/>
</dbReference>
<feature type="region of interest" description="Disordered" evidence="10">
    <location>
        <begin position="578"/>
        <end position="657"/>
    </location>
</feature>
<gene>
    <name evidence="9 11" type="primary">SLX4</name>
    <name evidence="11" type="ORF">N0V89_007233</name>
</gene>
<evidence type="ECO:0000256" key="5">
    <source>
        <dbReference type="ARBA" id="ARBA00023172"/>
    </source>
</evidence>
<feature type="region of interest" description="Disordered" evidence="10">
    <location>
        <begin position="129"/>
        <end position="282"/>
    </location>
</feature>
<feature type="compositionally biased region" description="Basic and acidic residues" evidence="10">
    <location>
        <begin position="58"/>
        <end position="75"/>
    </location>
</feature>
<feature type="region of interest" description="Disordered" evidence="10">
    <location>
        <begin position="327"/>
        <end position="350"/>
    </location>
</feature>
<feature type="compositionally biased region" description="Polar residues" evidence="10">
    <location>
        <begin position="721"/>
        <end position="733"/>
    </location>
</feature>
<evidence type="ECO:0000256" key="1">
    <source>
        <dbReference type="ARBA" id="ARBA00004123"/>
    </source>
</evidence>
<dbReference type="EMBL" id="JAPEUX010000005">
    <property type="protein sequence ID" value="KAJ4351889.1"/>
    <property type="molecule type" value="Genomic_DNA"/>
</dbReference>
<dbReference type="Proteomes" id="UP001140513">
    <property type="component" value="Unassembled WGS sequence"/>
</dbReference>
<name>A0A9W8XIS1_9PLEO</name>
<evidence type="ECO:0000256" key="8">
    <source>
        <dbReference type="ARBA" id="ARBA00029496"/>
    </source>
</evidence>
<comment type="subcellular location">
    <subcellularLocation>
        <location evidence="1 9">Nucleus</location>
    </subcellularLocation>
</comment>
<dbReference type="GO" id="GO:0017108">
    <property type="term" value="F:5'-flap endonuclease activity"/>
    <property type="evidence" value="ECO:0007669"/>
    <property type="project" value="InterPro"/>
</dbReference>
<evidence type="ECO:0000256" key="7">
    <source>
        <dbReference type="ARBA" id="ARBA00023242"/>
    </source>
</evidence>
<keyword evidence="4 9" id="KW-0227">DNA damage</keyword>
<keyword evidence="11" id="KW-0540">Nuclease</keyword>
<dbReference type="GO" id="GO:0006281">
    <property type="term" value="P:DNA repair"/>
    <property type="evidence" value="ECO:0007669"/>
    <property type="project" value="UniProtKB-UniRule"/>
</dbReference>
<feature type="region of interest" description="Disordered" evidence="10">
    <location>
        <begin position="673"/>
        <end position="768"/>
    </location>
</feature>
<feature type="region of interest" description="Disordered" evidence="10">
    <location>
        <begin position="39"/>
        <end position="105"/>
    </location>
</feature>
<reference evidence="11" key="1">
    <citation type="submission" date="2022-10" db="EMBL/GenBank/DDBJ databases">
        <title>Tapping the CABI collections for fungal endophytes: first genome assemblies for Collariella, Neodidymelliopsis, Ascochyta clinopodiicola, Didymella pomorum, Didymosphaeria variabile, Neocosmospora piperis and Neocucurbitaria cava.</title>
        <authorList>
            <person name="Hill R."/>
        </authorList>
    </citation>
    <scope>NUCLEOTIDE SEQUENCE</scope>
    <source>
        <strain evidence="11">IMI 356815</strain>
    </source>
</reference>
<dbReference type="HAMAP" id="MF_03110">
    <property type="entry name" value="Endonuc_su_Slx4"/>
    <property type="match status" value="1"/>
</dbReference>
<keyword evidence="11" id="KW-0255">Endonuclease</keyword>
<dbReference type="InterPro" id="IPR027784">
    <property type="entry name" value="Slx4_ascomycetes"/>
</dbReference>
<proteinExistence type="inferred from homology"/>
<dbReference type="GO" id="GO:0033557">
    <property type="term" value="C:Slx1-Slx4 complex"/>
    <property type="evidence" value="ECO:0007669"/>
    <property type="project" value="UniProtKB-UniRule"/>
</dbReference>
<sequence length="932" mass="101263">MGSRTAPVPVGVGRGFATARSLLADIDINDRGLNAIEEALESRRAPTGPENTTKASKPRREATKAKTVDARENVVKPKPKANPRGRKPKATGAEQPTGDVSTAGTATTISSRFMILPATDAAASTREHAAAALEPKPAKARKPRAKKATTDDSEIQTTIKRAKVTKPRATQAKKKAQKAAEVVSAHFRSRGTGDDATGIDQENATNGGNLDSRIDEASMWGVPLSPSRSKGPPKQRPPDPGLPLDLEEAVIRRRNWTPPPDSVRQELFTSSTGKENRPIREKESFTSMLSGYSYARLDDHSEASTTKPTSNEVIGAIKRRRVELVDLPVNHGASRQASPEKGKAPKKKPRTITDLVTGQYAPPQPQLDSPEVTSDFFTRRATMVTKTTKVQLNDTGDADSTKTSQKPVRKRSISKSASEKGETKGKSKKASAKTTAKPKLVAEKLLSPSSALVRLNRQEILFGTSSQLAREESPTMVRETQKAIRQSEQDADLRHSLASDDVPHIVPWSRLQRIEGRHALWRASSRDDNGQMLEKQSVCLPEPDRTLDFPLLPPGPHDKSDDSFLNINDFAPPPHVPIAISSDLPTPPSTVAQDTGRADVVSTIPSSPFKDINDFLGGQPTVANGSGVPTDDNATKSFSLRDTDDFSQDLPPSNRNVDSSFLDIDDFAPSAQASTRSFLSQVASTGSPKKPRGRPPKNQSAVPPRLPASAPVRAPKKAPVQAQTTTGTSPSTPRKNKSRFHSIEAILDSEDDEALSPTPPRTRRLEVPPPLPLVFDPVPTSKGTVADVADGLVPIYCIPEAKLTFDGIRPTLFPRITSLIRSLPPTSDPTKPSWHEKILMYDAIVAEDLASFLNTHSQIRTYKRATQKQSKAWNKDLKAKGEEEMKVAEGDGMVLAVEKEVESWMVQKWSEEMSVCCVSKERKNGGARKGLY</sequence>
<evidence type="ECO:0000256" key="6">
    <source>
        <dbReference type="ARBA" id="ARBA00023204"/>
    </source>
</evidence>
<evidence type="ECO:0000313" key="12">
    <source>
        <dbReference type="Proteomes" id="UP001140513"/>
    </source>
</evidence>
<comment type="PTM">
    <text evidence="9">Phosphorylated in response to DNA damage.</text>
</comment>
<evidence type="ECO:0000256" key="9">
    <source>
        <dbReference type="HAMAP-Rule" id="MF_03110"/>
    </source>
</evidence>
<accession>A0A9W8XIS1</accession>
<dbReference type="Pfam" id="PF09494">
    <property type="entry name" value="Slx4"/>
    <property type="match status" value="1"/>
</dbReference>
<feature type="region of interest" description="Disordered" evidence="10">
    <location>
        <begin position="388"/>
        <end position="437"/>
    </location>
</feature>
<feature type="compositionally biased region" description="Polar residues" evidence="10">
    <location>
        <begin position="200"/>
        <end position="209"/>
    </location>
</feature>